<dbReference type="PANTHER" id="PTHR30388">
    <property type="entry name" value="ALDEHYDE OXIDOREDUCTASE MOLYBDENUM COFACTOR ASSEMBLY PROTEIN"/>
    <property type="match status" value="1"/>
</dbReference>
<dbReference type="Gene3D" id="3.40.50.720">
    <property type="entry name" value="NAD(P)-binding Rossmann-like Domain"/>
    <property type="match status" value="1"/>
</dbReference>
<dbReference type="InterPro" id="IPR052698">
    <property type="entry name" value="MoCofactor_Util/Proc"/>
</dbReference>
<dbReference type="Proteomes" id="UP001139409">
    <property type="component" value="Unassembled WGS sequence"/>
</dbReference>
<dbReference type="InterPro" id="IPR027051">
    <property type="entry name" value="XdhC_Rossmann_dom"/>
</dbReference>
<proteinExistence type="predicted"/>
<organism evidence="3 6">
    <name type="scientific">Fulvivirga sedimenti</name>
    <dbReference type="NCBI Taxonomy" id="2879465"/>
    <lineage>
        <taxon>Bacteria</taxon>
        <taxon>Pseudomonadati</taxon>
        <taxon>Bacteroidota</taxon>
        <taxon>Cytophagia</taxon>
        <taxon>Cytophagales</taxon>
        <taxon>Fulvivirgaceae</taxon>
        <taxon>Fulvivirga</taxon>
    </lineage>
</organism>
<feature type="domain" description="XdhC Rossmann" evidence="2">
    <location>
        <begin position="187"/>
        <end position="330"/>
    </location>
</feature>
<evidence type="ECO:0000313" key="6">
    <source>
        <dbReference type="Proteomes" id="UP001139409"/>
    </source>
</evidence>
<reference evidence="3" key="1">
    <citation type="submission" date="2021-09" db="EMBL/GenBank/DDBJ databases">
        <title>Fulvivirga sp. isolated from coastal sediment.</title>
        <authorList>
            <person name="Yu H."/>
        </authorList>
    </citation>
    <scope>NUCLEOTIDE SEQUENCE</scope>
    <source>
        <strain evidence="3">1062</strain>
    </source>
</reference>
<evidence type="ECO:0000313" key="4">
    <source>
        <dbReference type="EMBL" id="MCA6075688.1"/>
    </source>
</evidence>
<protein>
    <submittedName>
        <fullName evidence="3">XdhC family protein</fullName>
    </submittedName>
</protein>
<dbReference type="AlphaFoldDB" id="A0A9X1HMC4"/>
<dbReference type="EMBL" id="JAIXNE010000002">
    <property type="protein sequence ID" value="MCA6074511.1"/>
    <property type="molecule type" value="Genomic_DNA"/>
</dbReference>
<comment type="caution">
    <text evidence="3">The sequence shown here is derived from an EMBL/GenBank/DDBJ whole genome shotgun (WGS) entry which is preliminary data.</text>
</comment>
<sequence length="338" mass="37200">MREYIEKIKEWSAAHKIVAMARVVQTWGSSPRPAGSLMFIDPEGNISGSVSGGCVEGAVVKKALEVIPTKTDVPLKYGVSDEDAWSVGLSCGGSIQVYLQTVDFSDGIWPELIKSVEANKSAILVTSLDEGESSNTLILEDGQVLGEFLTDEILNEARDAYSKRIHKTFTHGDTHYFIQLFPRKSQLLIIGAAHITVDLITLGNMYDFDTVVIDPRGFFADHTTFNDAPGHLIKAYPSEVLKDFTLDAYTFAAILSHDPKIDDDALQVLLPSETAYIGALGSRKTHEKRIRRLKDKGMSDELIEKIHAPIGLPIHAKSAREIALSVMGQIISEKNKYL</sequence>
<dbReference type="RefSeq" id="WP_225697626.1">
    <property type="nucleotide sequence ID" value="NZ_JAIXNE010000002.1"/>
</dbReference>
<evidence type="ECO:0000259" key="1">
    <source>
        <dbReference type="Pfam" id="PF02625"/>
    </source>
</evidence>
<accession>A0A9X1HMC4</accession>
<dbReference type="Pfam" id="PF02625">
    <property type="entry name" value="XdhC_CoxI"/>
    <property type="match status" value="1"/>
</dbReference>
<keyword evidence="6" id="KW-1185">Reference proteome</keyword>
<dbReference type="PANTHER" id="PTHR30388:SF4">
    <property type="entry name" value="MOLYBDENUM COFACTOR INSERTION CHAPERONE PAOD"/>
    <property type="match status" value="1"/>
</dbReference>
<gene>
    <name evidence="3" type="ORF">LDX50_06505</name>
    <name evidence="4" type="ORF">LDX50_12475</name>
    <name evidence="5" type="ORF">LDX50_18195</name>
</gene>
<dbReference type="EMBL" id="JAIXNE010000004">
    <property type="protein sequence ID" value="MCA6076816.1"/>
    <property type="molecule type" value="Genomic_DNA"/>
</dbReference>
<dbReference type="EMBL" id="JAIXNE010000003">
    <property type="protein sequence ID" value="MCA6075688.1"/>
    <property type="molecule type" value="Genomic_DNA"/>
</dbReference>
<feature type="domain" description="XdhC- CoxI" evidence="1">
    <location>
        <begin position="11"/>
        <end position="72"/>
    </location>
</feature>
<dbReference type="Pfam" id="PF13478">
    <property type="entry name" value="XdhC_C"/>
    <property type="match status" value="1"/>
</dbReference>
<evidence type="ECO:0000313" key="3">
    <source>
        <dbReference type="EMBL" id="MCA6074511.1"/>
    </source>
</evidence>
<name>A0A9X1HMC4_9BACT</name>
<evidence type="ECO:0000313" key="5">
    <source>
        <dbReference type="EMBL" id="MCA6076816.1"/>
    </source>
</evidence>
<evidence type="ECO:0000259" key="2">
    <source>
        <dbReference type="Pfam" id="PF13478"/>
    </source>
</evidence>
<dbReference type="InterPro" id="IPR003777">
    <property type="entry name" value="XdhC_CoxI"/>
</dbReference>